<name>A0A0F9MUB8_9ZZZZ</name>
<gene>
    <name evidence="1" type="ORF">LCGC14_1047390</name>
</gene>
<sequence>MATPTLTGVSDLGKVTTENIGTTTNIVALPIPGSVSEATEGGGFIGAIKTVTITGIIAVTPNNVGTKSQALHAVADQDAKLSPSDLTAGGDREFVSDQVGTLKIIIMSVRTTYDNTSPNILNYVIAMTNVGSRL</sequence>
<proteinExistence type="predicted"/>
<protein>
    <submittedName>
        <fullName evidence="1">Uncharacterized protein</fullName>
    </submittedName>
</protein>
<dbReference type="AlphaFoldDB" id="A0A0F9MUB8"/>
<accession>A0A0F9MUB8</accession>
<dbReference type="EMBL" id="LAZR01004357">
    <property type="protein sequence ID" value="KKN09349.1"/>
    <property type="molecule type" value="Genomic_DNA"/>
</dbReference>
<organism evidence="1">
    <name type="scientific">marine sediment metagenome</name>
    <dbReference type="NCBI Taxonomy" id="412755"/>
    <lineage>
        <taxon>unclassified sequences</taxon>
        <taxon>metagenomes</taxon>
        <taxon>ecological metagenomes</taxon>
    </lineage>
</organism>
<evidence type="ECO:0000313" key="1">
    <source>
        <dbReference type="EMBL" id="KKN09349.1"/>
    </source>
</evidence>
<reference evidence="1" key="1">
    <citation type="journal article" date="2015" name="Nature">
        <title>Complex archaea that bridge the gap between prokaryotes and eukaryotes.</title>
        <authorList>
            <person name="Spang A."/>
            <person name="Saw J.H."/>
            <person name="Jorgensen S.L."/>
            <person name="Zaremba-Niedzwiedzka K."/>
            <person name="Martijn J."/>
            <person name="Lind A.E."/>
            <person name="van Eijk R."/>
            <person name="Schleper C."/>
            <person name="Guy L."/>
            <person name="Ettema T.J."/>
        </authorList>
    </citation>
    <scope>NUCLEOTIDE SEQUENCE</scope>
</reference>
<comment type="caution">
    <text evidence="1">The sequence shown here is derived from an EMBL/GenBank/DDBJ whole genome shotgun (WGS) entry which is preliminary data.</text>
</comment>